<gene>
    <name evidence="2" type="ORF">ABIE08_004091</name>
</gene>
<keyword evidence="2" id="KW-0238">DNA-binding</keyword>
<dbReference type="InterPro" id="IPR001387">
    <property type="entry name" value="Cro/C1-type_HTH"/>
</dbReference>
<accession>A0ABV2R5Z8</accession>
<organism evidence="2 3">
    <name type="scientific">Kaistia defluvii</name>
    <dbReference type="NCBI Taxonomy" id="410841"/>
    <lineage>
        <taxon>Bacteria</taxon>
        <taxon>Pseudomonadati</taxon>
        <taxon>Pseudomonadota</taxon>
        <taxon>Alphaproteobacteria</taxon>
        <taxon>Hyphomicrobiales</taxon>
        <taxon>Kaistiaceae</taxon>
        <taxon>Kaistia</taxon>
    </lineage>
</organism>
<dbReference type="Proteomes" id="UP001549321">
    <property type="component" value="Unassembled WGS sequence"/>
</dbReference>
<proteinExistence type="predicted"/>
<dbReference type="CDD" id="cd00093">
    <property type="entry name" value="HTH_XRE"/>
    <property type="match status" value="1"/>
</dbReference>
<evidence type="ECO:0000313" key="3">
    <source>
        <dbReference type="Proteomes" id="UP001549321"/>
    </source>
</evidence>
<feature type="domain" description="HTH cro/C1-type" evidence="1">
    <location>
        <begin position="6"/>
        <end position="40"/>
    </location>
</feature>
<keyword evidence="3" id="KW-1185">Reference proteome</keyword>
<dbReference type="InterPro" id="IPR010982">
    <property type="entry name" value="Lambda_DNA-bd_dom_sf"/>
</dbReference>
<comment type="caution">
    <text evidence="2">The sequence shown here is derived from an EMBL/GenBank/DDBJ whole genome shotgun (WGS) entry which is preliminary data.</text>
</comment>
<protein>
    <submittedName>
        <fullName evidence="2">DNA-binding XRE family transcriptional regulator</fullName>
    </submittedName>
</protein>
<dbReference type="EMBL" id="JBEPSM010000004">
    <property type="protein sequence ID" value="MET4636133.1"/>
    <property type="molecule type" value="Genomic_DNA"/>
</dbReference>
<dbReference type="Gene3D" id="1.10.260.40">
    <property type="entry name" value="lambda repressor-like DNA-binding domains"/>
    <property type="match status" value="1"/>
</dbReference>
<dbReference type="PROSITE" id="PS50943">
    <property type="entry name" value="HTH_CROC1"/>
    <property type="match status" value="1"/>
</dbReference>
<sequence>MTPEQFKSWRDEMGMTQSQAADALGVARGTILNYESGSRRDDGRPVAIPKTVALACAALRAGLAPIGE</sequence>
<dbReference type="GO" id="GO:0003677">
    <property type="term" value="F:DNA binding"/>
    <property type="evidence" value="ECO:0007669"/>
    <property type="project" value="UniProtKB-KW"/>
</dbReference>
<dbReference type="RefSeq" id="WP_354553678.1">
    <property type="nucleotide sequence ID" value="NZ_JBEPSM010000004.1"/>
</dbReference>
<dbReference type="SUPFAM" id="SSF47413">
    <property type="entry name" value="lambda repressor-like DNA-binding domains"/>
    <property type="match status" value="1"/>
</dbReference>
<evidence type="ECO:0000259" key="1">
    <source>
        <dbReference type="PROSITE" id="PS50943"/>
    </source>
</evidence>
<name>A0ABV2R5Z8_9HYPH</name>
<reference evidence="2 3" key="1">
    <citation type="submission" date="2024-06" db="EMBL/GenBank/DDBJ databases">
        <title>Sorghum-associated microbial communities from plants grown in Nebraska, USA.</title>
        <authorList>
            <person name="Schachtman D."/>
        </authorList>
    </citation>
    <scope>NUCLEOTIDE SEQUENCE [LARGE SCALE GENOMIC DNA]</scope>
    <source>
        <strain evidence="2 3">3207</strain>
    </source>
</reference>
<evidence type="ECO:0000313" key="2">
    <source>
        <dbReference type="EMBL" id="MET4636133.1"/>
    </source>
</evidence>
<dbReference type="SMART" id="SM00530">
    <property type="entry name" value="HTH_XRE"/>
    <property type="match status" value="1"/>
</dbReference>
<dbReference type="Pfam" id="PF01381">
    <property type="entry name" value="HTH_3"/>
    <property type="match status" value="1"/>
</dbReference>